<evidence type="ECO:0000256" key="1">
    <source>
        <dbReference type="SAM" id="SignalP"/>
    </source>
</evidence>
<comment type="caution">
    <text evidence="2">The sequence shown here is derived from an EMBL/GenBank/DDBJ whole genome shotgun (WGS) entry which is preliminary data.</text>
</comment>
<accession>A0ABP9C6H4</accession>
<evidence type="ECO:0000313" key="3">
    <source>
        <dbReference type="Proteomes" id="UP001499959"/>
    </source>
</evidence>
<feature type="signal peptide" evidence="1">
    <location>
        <begin position="1"/>
        <end position="23"/>
    </location>
</feature>
<dbReference type="EMBL" id="BAABJE010000023">
    <property type="protein sequence ID" value="GAA4804762.1"/>
    <property type="molecule type" value="Genomic_DNA"/>
</dbReference>
<dbReference type="RefSeq" id="WP_345304581.1">
    <property type="nucleotide sequence ID" value="NZ_BAABJE010000023.1"/>
</dbReference>
<sequence>MSLRGAALAFALLALTACVTFERAPVATLACDPALAGQWRPVNGGPQDRDIVVSADCTMQWPEENGGTYTTTLAGFALDASRYLVFAPAVADRLMNANGDMLRTAPRGSVFLARYRIDGDRATVWLADGDETMRPLAKGQARGRRLDASNVHVEGSRKAIAALLRARGETLFDSDANGMGTLTLQRIAPEITP</sequence>
<name>A0ABP9C6H4_9GAMM</name>
<keyword evidence="1" id="KW-0732">Signal</keyword>
<evidence type="ECO:0000313" key="2">
    <source>
        <dbReference type="EMBL" id="GAA4804762.1"/>
    </source>
</evidence>
<dbReference type="PROSITE" id="PS51257">
    <property type="entry name" value="PROKAR_LIPOPROTEIN"/>
    <property type="match status" value="1"/>
</dbReference>
<feature type="chain" id="PRO_5045121055" evidence="1">
    <location>
        <begin position="24"/>
        <end position="193"/>
    </location>
</feature>
<dbReference type="Proteomes" id="UP001499959">
    <property type="component" value="Unassembled WGS sequence"/>
</dbReference>
<reference evidence="3" key="1">
    <citation type="journal article" date="2019" name="Int. J. Syst. Evol. Microbiol.">
        <title>The Global Catalogue of Microorganisms (GCM) 10K type strain sequencing project: providing services to taxonomists for standard genome sequencing and annotation.</title>
        <authorList>
            <consortium name="The Broad Institute Genomics Platform"/>
            <consortium name="The Broad Institute Genome Sequencing Center for Infectious Disease"/>
            <person name="Wu L."/>
            <person name="Ma J."/>
        </authorList>
    </citation>
    <scope>NUCLEOTIDE SEQUENCE [LARGE SCALE GENOMIC DNA]</scope>
    <source>
        <strain evidence="3">JCM 18204</strain>
    </source>
</reference>
<gene>
    <name evidence="2" type="ORF">GCM10023307_34210</name>
</gene>
<protein>
    <submittedName>
        <fullName evidence="2">Uncharacterized protein</fullName>
    </submittedName>
</protein>
<organism evidence="2 3">
    <name type="scientific">Lysobacter hankyongensis</name>
    <dbReference type="NCBI Taxonomy" id="1176535"/>
    <lineage>
        <taxon>Bacteria</taxon>
        <taxon>Pseudomonadati</taxon>
        <taxon>Pseudomonadota</taxon>
        <taxon>Gammaproteobacteria</taxon>
        <taxon>Lysobacterales</taxon>
        <taxon>Lysobacteraceae</taxon>
        <taxon>Lysobacter</taxon>
    </lineage>
</organism>
<keyword evidence="3" id="KW-1185">Reference proteome</keyword>
<proteinExistence type="predicted"/>